<dbReference type="EMBL" id="RHHU01000002">
    <property type="protein sequence ID" value="RNB90099.1"/>
    <property type="molecule type" value="Genomic_DNA"/>
</dbReference>
<accession>A0A3M8DRI8</accession>
<dbReference type="AlphaFoldDB" id="A0A3M8DRI8"/>
<reference evidence="1 2" key="1">
    <citation type="submission" date="2018-10" db="EMBL/GenBank/DDBJ databases">
        <title>Phylogenomics of Brevibacillus.</title>
        <authorList>
            <person name="Dunlap C."/>
        </authorList>
    </citation>
    <scope>NUCLEOTIDE SEQUENCE [LARGE SCALE GENOMIC DNA]</scope>
    <source>
        <strain evidence="1 2">JCM 15774</strain>
    </source>
</reference>
<sequence length="119" mass="13726">MESTVDYLMEALYEKTHYLVQLVEAEGSDSMQWLPVLEDRENIIRDLDNLIQKEGPLSGAHKQQLAVMNEMNQKILSQMSIRKEKIAEKLSAIQQKKAAKQFYNQMGPSGYGAFFDRKK</sequence>
<keyword evidence="2" id="KW-1185">Reference proteome</keyword>
<evidence type="ECO:0000313" key="1">
    <source>
        <dbReference type="EMBL" id="RNB90099.1"/>
    </source>
</evidence>
<name>A0A3M8DRI8_9BACL</name>
<comment type="caution">
    <text evidence="1">The sequence shown here is derived from an EMBL/GenBank/DDBJ whole genome shotgun (WGS) entry which is preliminary data.</text>
</comment>
<proteinExistence type="predicted"/>
<keyword evidence="1" id="KW-0969">Cilium</keyword>
<gene>
    <name evidence="1" type="ORF">EDM59_01225</name>
</gene>
<keyword evidence="1" id="KW-0966">Cell projection</keyword>
<organism evidence="1 2">
    <name type="scientific">Brevibacillus nitrificans</name>
    <dbReference type="NCBI Taxonomy" id="651560"/>
    <lineage>
        <taxon>Bacteria</taxon>
        <taxon>Bacillati</taxon>
        <taxon>Bacillota</taxon>
        <taxon>Bacilli</taxon>
        <taxon>Bacillales</taxon>
        <taxon>Paenibacillaceae</taxon>
        <taxon>Brevibacillus</taxon>
    </lineage>
</organism>
<keyword evidence="1" id="KW-0282">Flagellum</keyword>
<protein>
    <submittedName>
        <fullName evidence="1">Flagellar protein FliT</fullName>
    </submittedName>
</protein>
<dbReference type="RefSeq" id="WP_122921968.1">
    <property type="nucleotide sequence ID" value="NZ_RHHU01000002.1"/>
</dbReference>
<dbReference type="Proteomes" id="UP000269573">
    <property type="component" value="Unassembled WGS sequence"/>
</dbReference>
<evidence type="ECO:0000313" key="2">
    <source>
        <dbReference type="Proteomes" id="UP000269573"/>
    </source>
</evidence>